<feature type="region of interest" description="Disordered" evidence="4">
    <location>
        <begin position="319"/>
        <end position="340"/>
    </location>
</feature>
<dbReference type="SMART" id="SM00320">
    <property type="entry name" value="WD40"/>
    <property type="match status" value="4"/>
</dbReference>
<dbReference type="CDD" id="cd00200">
    <property type="entry name" value="WD40"/>
    <property type="match status" value="1"/>
</dbReference>
<reference evidence="6" key="2">
    <citation type="submission" date="2015-01" db="EMBL/GenBank/DDBJ databases">
        <title>Evolutionary Origins and Diversification of the Mycorrhizal Mutualists.</title>
        <authorList>
            <consortium name="DOE Joint Genome Institute"/>
            <consortium name="Mycorrhizal Genomics Consortium"/>
            <person name="Kohler A."/>
            <person name="Kuo A."/>
            <person name="Nagy L.G."/>
            <person name="Floudas D."/>
            <person name="Copeland A."/>
            <person name="Barry K.W."/>
            <person name="Cichocki N."/>
            <person name="Veneault-Fourrey C."/>
            <person name="LaButti K."/>
            <person name="Lindquist E.A."/>
            <person name="Lipzen A."/>
            <person name="Lundell T."/>
            <person name="Morin E."/>
            <person name="Murat C."/>
            <person name="Riley R."/>
            <person name="Ohm R."/>
            <person name="Sun H."/>
            <person name="Tunlid A."/>
            <person name="Henrissat B."/>
            <person name="Grigoriev I.V."/>
            <person name="Hibbett D.S."/>
            <person name="Martin F."/>
        </authorList>
    </citation>
    <scope>NUCLEOTIDE SEQUENCE [LARGE SCALE GENOMIC DNA]</scope>
    <source>
        <strain evidence="6">ATCC 200175</strain>
    </source>
</reference>
<dbReference type="PROSITE" id="PS00678">
    <property type="entry name" value="WD_REPEATS_1"/>
    <property type="match status" value="1"/>
</dbReference>
<feature type="compositionally biased region" description="Polar residues" evidence="4">
    <location>
        <begin position="319"/>
        <end position="330"/>
    </location>
</feature>
<dbReference type="OrthoDB" id="538223at2759"/>
<evidence type="ECO:0000256" key="2">
    <source>
        <dbReference type="ARBA" id="ARBA00022737"/>
    </source>
</evidence>
<evidence type="ECO:0000256" key="4">
    <source>
        <dbReference type="SAM" id="MobiDB-lite"/>
    </source>
</evidence>
<feature type="compositionally biased region" description="Basic and acidic residues" evidence="4">
    <location>
        <begin position="227"/>
        <end position="238"/>
    </location>
</feature>
<feature type="region of interest" description="Disordered" evidence="4">
    <location>
        <begin position="352"/>
        <end position="407"/>
    </location>
</feature>
<evidence type="ECO:0000313" key="6">
    <source>
        <dbReference type="Proteomes" id="UP000053647"/>
    </source>
</evidence>
<keyword evidence="2" id="KW-0677">Repeat</keyword>
<dbReference type="HOGENOM" id="CLU_000288_57_33_1"/>
<dbReference type="EMBL" id="KN819349">
    <property type="protein sequence ID" value="KIJ13736.1"/>
    <property type="molecule type" value="Genomic_DNA"/>
</dbReference>
<dbReference type="PROSITE" id="PS50082">
    <property type="entry name" value="WD_REPEATS_2"/>
    <property type="match status" value="4"/>
</dbReference>
<dbReference type="Gene3D" id="2.130.10.10">
    <property type="entry name" value="YVTN repeat-like/Quinoprotein amine dehydrogenase"/>
    <property type="match status" value="1"/>
</dbReference>
<evidence type="ECO:0008006" key="7">
    <source>
        <dbReference type="Google" id="ProtNLM"/>
    </source>
</evidence>
<accession>A0A0C9U372</accession>
<dbReference type="PANTHER" id="PTHR19879:SF9">
    <property type="entry name" value="TRANSCRIPTION INITIATION FACTOR TFIID SUBUNIT 5"/>
    <property type="match status" value="1"/>
</dbReference>
<feature type="region of interest" description="Disordered" evidence="4">
    <location>
        <begin position="213"/>
        <end position="246"/>
    </location>
</feature>
<dbReference type="SUPFAM" id="SSF50978">
    <property type="entry name" value="WD40 repeat-like"/>
    <property type="match status" value="1"/>
</dbReference>
<evidence type="ECO:0000256" key="3">
    <source>
        <dbReference type="PROSITE-ProRule" id="PRU00221"/>
    </source>
</evidence>
<dbReference type="InterPro" id="IPR020472">
    <property type="entry name" value="WD40_PAC1"/>
</dbReference>
<feature type="repeat" description="WD" evidence="3">
    <location>
        <begin position="101"/>
        <end position="142"/>
    </location>
</feature>
<organism evidence="5 6">
    <name type="scientific">Paxillus involutus ATCC 200175</name>
    <dbReference type="NCBI Taxonomy" id="664439"/>
    <lineage>
        <taxon>Eukaryota</taxon>
        <taxon>Fungi</taxon>
        <taxon>Dikarya</taxon>
        <taxon>Basidiomycota</taxon>
        <taxon>Agaricomycotina</taxon>
        <taxon>Agaricomycetes</taxon>
        <taxon>Agaricomycetidae</taxon>
        <taxon>Boletales</taxon>
        <taxon>Paxilineae</taxon>
        <taxon>Paxillaceae</taxon>
        <taxon>Paxillus</taxon>
    </lineage>
</organism>
<evidence type="ECO:0000256" key="1">
    <source>
        <dbReference type="ARBA" id="ARBA00022574"/>
    </source>
</evidence>
<dbReference type="PRINTS" id="PR00320">
    <property type="entry name" value="GPROTEINBRPT"/>
</dbReference>
<keyword evidence="1 3" id="KW-0853">WD repeat</keyword>
<dbReference type="PROSITE" id="PS50294">
    <property type="entry name" value="WD_REPEATS_REGION"/>
    <property type="match status" value="2"/>
</dbReference>
<dbReference type="InterPro" id="IPR036322">
    <property type="entry name" value="WD40_repeat_dom_sf"/>
</dbReference>
<feature type="repeat" description="WD" evidence="3">
    <location>
        <begin position="58"/>
        <end position="99"/>
    </location>
</feature>
<protein>
    <recommendedName>
        <fullName evidence="7">WD40 repeat-like protein</fullName>
    </recommendedName>
</protein>
<proteinExistence type="predicted"/>
<dbReference type="AlphaFoldDB" id="A0A0C9U372"/>
<dbReference type="Pfam" id="PF00400">
    <property type="entry name" value="WD40"/>
    <property type="match status" value="4"/>
</dbReference>
<reference evidence="5 6" key="1">
    <citation type="submission" date="2014-06" db="EMBL/GenBank/DDBJ databases">
        <authorList>
            <consortium name="DOE Joint Genome Institute"/>
            <person name="Kuo A."/>
            <person name="Kohler A."/>
            <person name="Nagy L.G."/>
            <person name="Floudas D."/>
            <person name="Copeland A."/>
            <person name="Barry K.W."/>
            <person name="Cichocki N."/>
            <person name="Veneault-Fourrey C."/>
            <person name="LaButti K."/>
            <person name="Lindquist E.A."/>
            <person name="Lipzen A."/>
            <person name="Lundell T."/>
            <person name="Morin E."/>
            <person name="Murat C."/>
            <person name="Sun H."/>
            <person name="Tunlid A."/>
            <person name="Henrissat B."/>
            <person name="Grigoriev I.V."/>
            <person name="Hibbett D.S."/>
            <person name="Martin F."/>
            <person name="Nordberg H.P."/>
            <person name="Cantor M.N."/>
            <person name="Hua S.X."/>
        </authorList>
    </citation>
    <scope>NUCLEOTIDE SEQUENCE [LARGE SCALE GENOMIC DNA]</scope>
    <source>
        <strain evidence="5 6">ATCC 200175</strain>
    </source>
</reference>
<sequence length="407" mass="44304">MIREMKEDGQMKHAIETVPGDVNSICFSPDGTKLASGHDDKMIRVFDVENGDLILGPIQGHTHYVYSVIWSLDGSRLFTASWDRSIRLWDSETGEAIGDPWLGHTNHILSLSLSPDGTKLASGSSDETVRFWGTESGDPIGEPLQHGSDVWVVTFSPSGEFIACGEESGKVSIWRVPWWDDSKGKGHKSLLDRPAATVPSHTARVLDHQFDYLDLPTNRRPSPSRTRLRDTHSTDDPSRPQSSAFSWSRWRTLPRLLLGRSHGPPQHAELTTIYPGFATQRIYVASMDDEATAERPTEPMPTVPGHYPGFSIMVDSESVSSTDSIHENQPTPAPADNSGGVQVSCCALLSRRRGRSGTASALPAMPLTERVAPTSNSPAPPITTPSHPTAQNVLDLPAVVEPPSGTP</sequence>
<evidence type="ECO:0000313" key="5">
    <source>
        <dbReference type="EMBL" id="KIJ13736.1"/>
    </source>
</evidence>
<dbReference type="Proteomes" id="UP000053647">
    <property type="component" value="Unassembled WGS sequence"/>
</dbReference>
<keyword evidence="6" id="KW-1185">Reference proteome</keyword>
<gene>
    <name evidence="5" type="ORF">PAXINDRAFT_13513</name>
</gene>
<dbReference type="PANTHER" id="PTHR19879">
    <property type="entry name" value="TRANSCRIPTION INITIATION FACTOR TFIID"/>
    <property type="match status" value="1"/>
</dbReference>
<feature type="repeat" description="WD" evidence="3">
    <location>
        <begin position="143"/>
        <end position="176"/>
    </location>
</feature>
<name>A0A0C9U372_PAXIN</name>
<feature type="compositionally biased region" description="Low complexity" evidence="4">
    <location>
        <begin position="215"/>
        <end position="225"/>
    </location>
</feature>
<dbReference type="InterPro" id="IPR015943">
    <property type="entry name" value="WD40/YVTN_repeat-like_dom_sf"/>
</dbReference>
<feature type="repeat" description="WD" evidence="3">
    <location>
        <begin position="15"/>
        <end position="56"/>
    </location>
</feature>
<dbReference type="InterPro" id="IPR019775">
    <property type="entry name" value="WD40_repeat_CS"/>
</dbReference>
<dbReference type="InterPro" id="IPR001680">
    <property type="entry name" value="WD40_rpt"/>
</dbReference>